<evidence type="ECO:0000256" key="7">
    <source>
        <dbReference type="SAM" id="Phobius"/>
    </source>
</evidence>
<proteinExistence type="inferred from homology"/>
<dbReference type="InterPro" id="IPR013057">
    <property type="entry name" value="AA_transpt_TM"/>
</dbReference>
<feature type="region of interest" description="Disordered" evidence="6">
    <location>
        <begin position="67"/>
        <end position="104"/>
    </location>
</feature>
<dbReference type="GO" id="GO:0016020">
    <property type="term" value="C:membrane"/>
    <property type="evidence" value="ECO:0007669"/>
    <property type="project" value="UniProtKB-SubCell"/>
</dbReference>
<comment type="similarity">
    <text evidence="2">Belongs to the amino acid/polyamine transporter 2 family.</text>
</comment>
<evidence type="ECO:0000256" key="2">
    <source>
        <dbReference type="ARBA" id="ARBA00008066"/>
    </source>
</evidence>
<evidence type="ECO:0000256" key="1">
    <source>
        <dbReference type="ARBA" id="ARBA00004141"/>
    </source>
</evidence>
<feature type="transmembrane region" description="Helical" evidence="7">
    <location>
        <begin position="114"/>
        <end position="134"/>
    </location>
</feature>
<dbReference type="PANTHER" id="PTHR22950:SF461">
    <property type="entry name" value="AMINO ACID TRANSPORTER TRANSMEMBRANE DOMAIN-CONTAINING PROTEIN"/>
    <property type="match status" value="1"/>
</dbReference>
<evidence type="ECO:0000259" key="8">
    <source>
        <dbReference type="Pfam" id="PF01490"/>
    </source>
</evidence>
<keyword evidence="10" id="KW-1185">Reference proteome</keyword>
<comment type="subcellular location">
    <subcellularLocation>
        <location evidence="1">Membrane</location>
        <topology evidence="1">Multi-pass membrane protein</topology>
    </subcellularLocation>
</comment>
<keyword evidence="3 7" id="KW-0812">Transmembrane</keyword>
<feature type="transmembrane region" description="Helical" evidence="7">
    <location>
        <begin position="322"/>
        <end position="341"/>
    </location>
</feature>
<feature type="transmembrane region" description="Helical" evidence="7">
    <location>
        <begin position="537"/>
        <end position="558"/>
    </location>
</feature>
<feature type="transmembrane region" description="Helical" evidence="7">
    <location>
        <begin position="191"/>
        <end position="212"/>
    </location>
</feature>
<comment type="caution">
    <text evidence="9">The sequence shown here is derived from an EMBL/GenBank/DDBJ whole genome shotgun (WGS) entry which is preliminary data.</text>
</comment>
<feature type="transmembrane region" description="Helical" evidence="7">
    <location>
        <begin position="140"/>
        <end position="160"/>
    </location>
</feature>
<feature type="transmembrane region" description="Helical" evidence="7">
    <location>
        <begin position="440"/>
        <end position="463"/>
    </location>
</feature>
<feature type="domain" description="Amino acid transporter transmembrane" evidence="8">
    <location>
        <begin position="124"/>
        <end position="488"/>
    </location>
</feature>
<dbReference type="PANTHER" id="PTHR22950">
    <property type="entry name" value="AMINO ACID TRANSPORTER"/>
    <property type="match status" value="1"/>
</dbReference>
<evidence type="ECO:0000256" key="6">
    <source>
        <dbReference type="SAM" id="MobiDB-lite"/>
    </source>
</evidence>
<accession>A0AA40BD48</accession>
<keyword evidence="5 7" id="KW-0472">Membrane</keyword>
<reference evidence="9" key="1">
    <citation type="submission" date="2023-06" db="EMBL/GenBank/DDBJ databases">
        <title>Genome-scale phylogeny and comparative genomics of the fungal order Sordariales.</title>
        <authorList>
            <consortium name="Lawrence Berkeley National Laboratory"/>
            <person name="Hensen N."/>
            <person name="Bonometti L."/>
            <person name="Westerberg I."/>
            <person name="Brannstrom I.O."/>
            <person name="Guillou S."/>
            <person name="Cros-Aarteil S."/>
            <person name="Calhoun S."/>
            <person name="Haridas S."/>
            <person name="Kuo A."/>
            <person name="Mondo S."/>
            <person name="Pangilinan J."/>
            <person name="Riley R."/>
            <person name="Labutti K."/>
            <person name="Andreopoulos B."/>
            <person name="Lipzen A."/>
            <person name="Chen C."/>
            <person name="Yanf M."/>
            <person name="Daum C."/>
            <person name="Ng V."/>
            <person name="Clum A."/>
            <person name="Steindorff A."/>
            <person name="Ohm R."/>
            <person name="Martin F."/>
            <person name="Silar P."/>
            <person name="Natvig D."/>
            <person name="Lalanne C."/>
            <person name="Gautier V."/>
            <person name="Ament-Velasquez S.L."/>
            <person name="Kruys A."/>
            <person name="Hutchinson M.I."/>
            <person name="Powell A.J."/>
            <person name="Barry K."/>
            <person name="Miller A.N."/>
            <person name="Grigoriev I.V."/>
            <person name="Debuchy R."/>
            <person name="Gladieux P."/>
            <person name="Thoren M.H."/>
            <person name="Johannesson H."/>
        </authorList>
    </citation>
    <scope>NUCLEOTIDE SEQUENCE</scope>
    <source>
        <strain evidence="9">SMH4607-1</strain>
    </source>
</reference>
<name>A0AA40BD48_9PEZI</name>
<evidence type="ECO:0000313" key="9">
    <source>
        <dbReference type="EMBL" id="KAK0732058.1"/>
    </source>
</evidence>
<keyword evidence="4 7" id="KW-1133">Transmembrane helix</keyword>
<feature type="transmembrane region" description="Helical" evidence="7">
    <location>
        <begin position="394"/>
        <end position="419"/>
    </location>
</feature>
<evidence type="ECO:0000313" key="10">
    <source>
        <dbReference type="Proteomes" id="UP001172102"/>
    </source>
</evidence>
<dbReference type="Pfam" id="PF01490">
    <property type="entry name" value="Aa_trans"/>
    <property type="match status" value="1"/>
</dbReference>
<evidence type="ECO:0000256" key="4">
    <source>
        <dbReference type="ARBA" id="ARBA00022989"/>
    </source>
</evidence>
<feature type="transmembrane region" description="Helical" evidence="7">
    <location>
        <begin position="353"/>
        <end position="374"/>
    </location>
</feature>
<feature type="compositionally biased region" description="Low complexity" evidence="6">
    <location>
        <begin position="91"/>
        <end position="100"/>
    </location>
</feature>
<dbReference type="Proteomes" id="UP001172102">
    <property type="component" value="Unassembled WGS sequence"/>
</dbReference>
<dbReference type="AlphaFoldDB" id="A0AA40BD48"/>
<evidence type="ECO:0000256" key="3">
    <source>
        <dbReference type="ARBA" id="ARBA00022692"/>
    </source>
</evidence>
<gene>
    <name evidence="9" type="ORF">B0H67DRAFT_566540</name>
</gene>
<evidence type="ECO:0000256" key="5">
    <source>
        <dbReference type="ARBA" id="ARBA00023136"/>
    </source>
</evidence>
<feature type="region of interest" description="Disordered" evidence="6">
    <location>
        <begin position="26"/>
        <end position="51"/>
    </location>
</feature>
<sequence length="576" mass="63434">MHQDIFNTCSACSLTKDVASRIMGIVSPTTSPAPTIEPSRDGNHHKDHLRSRPASFEEYVYWAKATRRDESHQAPSGEKGPLGAPDATALPQPQQQQQQQHDTGRSMRTAGWGAIFYLITADVFGPFSTPWAFAQMGYGPGIAIFTVFGVLSTYSGWIIWKAYLGLDSDRYPLREYGDFFMRLFGRLPRRLVNICQSLQIILTVSIIILLMGQSLSQMSRGPGGGQGVCFVACLAVFAAAGSILGQVRTLRRFSWLAFGAVGLNCFIMLLCVVVVVSSPPNFVATMAQYGPDFGPGPIAKFAGFPPDGYASGGLGFVGTLNGLLQAVFAYGGCMLFVAFMAEMRQPRDFWKALVCAELFIYILYVAFGLFMYSFQGQFALNPAMQGLSPYLWQTVANALSIGAYLVVGTLFANVGLKLFYIDILQEFFRFPDLTSTRGRVYWAVLTPIYWALAFIICATVPMFSFVSGFIGAAFILSFTFTFPALIALGYTIKRDAMVEGEERFDPETRTYSYKDRGFKRFRRAFLKRPVLNTWNTIYFLGALTTCVLGVYSSVVALIDAFSGKSAATSWGCVPPV</sequence>
<dbReference type="GO" id="GO:0015179">
    <property type="term" value="F:L-amino acid transmembrane transporter activity"/>
    <property type="evidence" value="ECO:0007669"/>
    <property type="project" value="TreeGrafter"/>
</dbReference>
<organism evidence="9 10">
    <name type="scientific">Lasiosphaeris hirsuta</name>
    <dbReference type="NCBI Taxonomy" id="260670"/>
    <lineage>
        <taxon>Eukaryota</taxon>
        <taxon>Fungi</taxon>
        <taxon>Dikarya</taxon>
        <taxon>Ascomycota</taxon>
        <taxon>Pezizomycotina</taxon>
        <taxon>Sordariomycetes</taxon>
        <taxon>Sordariomycetidae</taxon>
        <taxon>Sordariales</taxon>
        <taxon>Lasiosphaeriaceae</taxon>
        <taxon>Lasiosphaeris</taxon>
    </lineage>
</organism>
<protein>
    <submittedName>
        <fullName evidence="9">Transmembrane amino acid transporter</fullName>
    </submittedName>
</protein>
<feature type="transmembrane region" description="Helical" evidence="7">
    <location>
        <begin position="224"/>
        <end position="244"/>
    </location>
</feature>
<feature type="transmembrane region" description="Helical" evidence="7">
    <location>
        <begin position="256"/>
        <end position="276"/>
    </location>
</feature>
<dbReference type="EMBL" id="JAUKUA010000001">
    <property type="protein sequence ID" value="KAK0732058.1"/>
    <property type="molecule type" value="Genomic_DNA"/>
</dbReference>
<feature type="transmembrane region" description="Helical" evidence="7">
    <location>
        <begin position="469"/>
        <end position="490"/>
    </location>
</feature>